<dbReference type="InterPro" id="IPR009057">
    <property type="entry name" value="Homeodomain-like_sf"/>
</dbReference>
<evidence type="ECO:0000259" key="6">
    <source>
        <dbReference type="PROSITE" id="PS50045"/>
    </source>
</evidence>
<dbReference type="PROSITE" id="PS50045">
    <property type="entry name" value="SIGMA54_INTERACT_4"/>
    <property type="match status" value="1"/>
</dbReference>
<keyword evidence="3" id="KW-0805">Transcription regulation</keyword>
<evidence type="ECO:0000313" key="9">
    <source>
        <dbReference type="Proteomes" id="UP001500840"/>
    </source>
</evidence>
<feature type="compositionally biased region" description="Low complexity" evidence="5">
    <location>
        <begin position="477"/>
        <end position="486"/>
    </location>
</feature>
<accession>A0ABP8NC18</accession>
<keyword evidence="1" id="KW-0547">Nucleotide-binding</keyword>
<comment type="caution">
    <text evidence="8">The sequence shown here is derived from an EMBL/GenBank/DDBJ whole genome shotgun (WGS) entry which is preliminary data.</text>
</comment>
<dbReference type="InterPro" id="IPR002078">
    <property type="entry name" value="Sigma_54_int"/>
</dbReference>
<dbReference type="Gene3D" id="1.10.8.60">
    <property type="match status" value="1"/>
</dbReference>
<name>A0ABP8NC18_9BACT</name>
<dbReference type="PANTHER" id="PTHR32071:SF57">
    <property type="entry name" value="C4-DICARBOXYLATE TRANSPORT TRANSCRIPTIONAL REGULATORY PROTEIN DCTD"/>
    <property type="match status" value="1"/>
</dbReference>
<keyword evidence="2" id="KW-0067">ATP-binding</keyword>
<reference evidence="9" key="1">
    <citation type="journal article" date="2019" name="Int. J. Syst. Evol. Microbiol.">
        <title>The Global Catalogue of Microorganisms (GCM) 10K type strain sequencing project: providing services to taxonomists for standard genome sequencing and annotation.</title>
        <authorList>
            <consortium name="The Broad Institute Genomics Platform"/>
            <consortium name="The Broad Institute Genome Sequencing Center for Infectious Disease"/>
            <person name="Wu L."/>
            <person name="Ma J."/>
        </authorList>
    </citation>
    <scope>NUCLEOTIDE SEQUENCE [LARGE SCALE GENOMIC DNA]</scope>
    <source>
        <strain evidence="9">JCM 17759</strain>
    </source>
</reference>
<dbReference type="Pfam" id="PF25601">
    <property type="entry name" value="AAA_lid_14"/>
    <property type="match status" value="1"/>
</dbReference>
<feature type="domain" description="PAS" evidence="7">
    <location>
        <begin position="6"/>
        <end position="54"/>
    </location>
</feature>
<dbReference type="EMBL" id="BAABGA010000064">
    <property type="protein sequence ID" value="GAA4462794.1"/>
    <property type="molecule type" value="Genomic_DNA"/>
</dbReference>
<dbReference type="Gene3D" id="1.10.10.60">
    <property type="entry name" value="Homeodomain-like"/>
    <property type="match status" value="1"/>
</dbReference>
<evidence type="ECO:0000256" key="2">
    <source>
        <dbReference type="ARBA" id="ARBA00022840"/>
    </source>
</evidence>
<evidence type="ECO:0000259" key="7">
    <source>
        <dbReference type="PROSITE" id="PS50112"/>
    </source>
</evidence>
<feature type="region of interest" description="Disordered" evidence="5">
    <location>
        <begin position="462"/>
        <end position="486"/>
    </location>
</feature>
<evidence type="ECO:0000313" key="8">
    <source>
        <dbReference type="EMBL" id="GAA4462794.1"/>
    </source>
</evidence>
<dbReference type="RefSeq" id="WP_345326053.1">
    <property type="nucleotide sequence ID" value="NZ_BAABGA010000064.1"/>
</dbReference>
<dbReference type="SUPFAM" id="SSF52540">
    <property type="entry name" value="P-loop containing nucleoside triphosphate hydrolases"/>
    <property type="match status" value="1"/>
</dbReference>
<dbReference type="Gene3D" id="3.40.50.300">
    <property type="entry name" value="P-loop containing nucleotide triphosphate hydrolases"/>
    <property type="match status" value="1"/>
</dbReference>
<keyword evidence="4" id="KW-0804">Transcription</keyword>
<protein>
    <submittedName>
        <fullName evidence="8">Helix-turn-helix domain-containing protein</fullName>
    </submittedName>
</protein>
<proteinExistence type="predicted"/>
<dbReference type="SUPFAM" id="SSF46689">
    <property type="entry name" value="Homeodomain-like"/>
    <property type="match status" value="1"/>
</dbReference>
<sequence>MTSGTKIRNLMRLLDASDAPVWAIDPAGKLVYLSAATARWLGLEVERLLQRRAVAGSPVSNDPLDLLAATLSPPPGLKHRGTASLRVQPAGDAKHRIDPIDVRFVRIGSGESGLTIAIGGRFSDRVPDEEIADAAIVRQQLDAWRKKHASIATVATAGVSSSAKRMRARIQVAANVRTHLGFFAPAGANCESIALRVHQQSAPREPIAIVDGPLMDPELLDASIVPVVNQLANSADAKATVLVRGLDEMPLDAQRHLVQLISSYSDRLRLIGLCSDQSNLDVPADEGSLANVSDREVVIGIKPPPRQIDAALADLLASLTVTIEPLASRVEDIPLLAAALVDSHHAARDGVGERLSRAAIDALVIYPWPNNFEELDAAMRHAVRNATRESIGPENFPLAIRSFRPGDSLARRKVQNISLDEMLESFELKMIKSAVEISDGNRAAAARLLGITRSRLLRRIDAVQTEATTSPPRPKKSSSPSDGESA</sequence>
<dbReference type="InterPro" id="IPR058031">
    <property type="entry name" value="AAA_lid_NorR"/>
</dbReference>
<evidence type="ECO:0000256" key="5">
    <source>
        <dbReference type="SAM" id="MobiDB-lite"/>
    </source>
</evidence>
<dbReference type="InterPro" id="IPR002197">
    <property type="entry name" value="HTH_Fis"/>
</dbReference>
<dbReference type="Pfam" id="PF02954">
    <property type="entry name" value="HTH_8"/>
    <property type="match status" value="1"/>
</dbReference>
<dbReference type="PROSITE" id="PS50112">
    <property type="entry name" value="PAS"/>
    <property type="match status" value="1"/>
</dbReference>
<evidence type="ECO:0000256" key="3">
    <source>
        <dbReference type="ARBA" id="ARBA00023015"/>
    </source>
</evidence>
<feature type="domain" description="Sigma-54 factor interaction" evidence="6">
    <location>
        <begin position="156"/>
        <end position="384"/>
    </location>
</feature>
<dbReference type="PRINTS" id="PR01590">
    <property type="entry name" value="HTHFIS"/>
</dbReference>
<evidence type="ECO:0000256" key="1">
    <source>
        <dbReference type="ARBA" id="ARBA00022741"/>
    </source>
</evidence>
<dbReference type="InterPro" id="IPR035965">
    <property type="entry name" value="PAS-like_dom_sf"/>
</dbReference>
<dbReference type="InterPro" id="IPR027417">
    <property type="entry name" value="P-loop_NTPase"/>
</dbReference>
<keyword evidence="9" id="KW-1185">Reference proteome</keyword>
<evidence type="ECO:0000256" key="4">
    <source>
        <dbReference type="ARBA" id="ARBA00023163"/>
    </source>
</evidence>
<dbReference type="PANTHER" id="PTHR32071">
    <property type="entry name" value="TRANSCRIPTIONAL REGULATORY PROTEIN"/>
    <property type="match status" value="1"/>
</dbReference>
<dbReference type="SUPFAM" id="SSF55785">
    <property type="entry name" value="PYP-like sensor domain (PAS domain)"/>
    <property type="match status" value="1"/>
</dbReference>
<gene>
    <name evidence="8" type="ORF">GCM10023156_47110</name>
</gene>
<dbReference type="InterPro" id="IPR000014">
    <property type="entry name" value="PAS"/>
</dbReference>
<dbReference type="Proteomes" id="UP001500840">
    <property type="component" value="Unassembled WGS sequence"/>
</dbReference>
<organism evidence="8 9">
    <name type="scientific">Novipirellula rosea</name>
    <dbReference type="NCBI Taxonomy" id="1031540"/>
    <lineage>
        <taxon>Bacteria</taxon>
        <taxon>Pseudomonadati</taxon>
        <taxon>Planctomycetota</taxon>
        <taxon>Planctomycetia</taxon>
        <taxon>Pirellulales</taxon>
        <taxon>Pirellulaceae</taxon>
        <taxon>Novipirellula</taxon>
    </lineage>
</organism>